<dbReference type="InterPro" id="IPR029063">
    <property type="entry name" value="SAM-dependent_MTases_sf"/>
</dbReference>
<dbReference type="AlphaFoldDB" id="A0A0M5KRP6"/>
<evidence type="ECO:0000256" key="2">
    <source>
        <dbReference type="ARBA" id="ARBA00022679"/>
    </source>
</evidence>
<evidence type="ECO:0000313" key="3">
    <source>
        <dbReference type="EMBL" id="ALE01723.1"/>
    </source>
</evidence>
<dbReference type="Gene3D" id="3.40.50.12710">
    <property type="match status" value="1"/>
</dbReference>
<dbReference type="STRING" id="1125411.W908_03525"/>
<dbReference type="OrthoDB" id="9794208at2"/>
<dbReference type="Proteomes" id="UP000068905">
    <property type="component" value="Chromosome"/>
</dbReference>
<evidence type="ECO:0000256" key="1">
    <source>
        <dbReference type="ARBA" id="ARBA00022603"/>
    </source>
</evidence>
<dbReference type="SUPFAM" id="SSF53335">
    <property type="entry name" value="S-adenosyl-L-methionine-dependent methyltransferases"/>
    <property type="match status" value="1"/>
</dbReference>
<dbReference type="PANTHER" id="PTHR12049:SF7">
    <property type="entry name" value="PROTEIN ARGININE METHYLTRANSFERASE NDUFAF7, MITOCHONDRIAL"/>
    <property type="match status" value="1"/>
</dbReference>
<dbReference type="GO" id="GO:0035243">
    <property type="term" value="F:protein-arginine omega-N symmetric methyltransferase activity"/>
    <property type="evidence" value="ECO:0007669"/>
    <property type="project" value="TreeGrafter"/>
</dbReference>
<dbReference type="PATRIC" id="fig|1125411.7.peg.687"/>
<protein>
    <recommendedName>
        <fullName evidence="5">SAM-dependent methyltransferase</fullName>
    </recommendedName>
</protein>
<evidence type="ECO:0000313" key="4">
    <source>
        <dbReference type="Proteomes" id="UP000068905"/>
    </source>
</evidence>
<accession>A0A0M5KRP6</accession>
<name>A0A0M5KRP6_9GAMM</name>
<evidence type="ECO:0008006" key="5">
    <source>
        <dbReference type="Google" id="ProtNLM"/>
    </source>
</evidence>
<dbReference type="InterPro" id="IPR003788">
    <property type="entry name" value="NDUFAF7"/>
</dbReference>
<dbReference type="RefSeq" id="WP_053819951.1">
    <property type="nucleotide sequence ID" value="NZ_CP006911.1"/>
</dbReference>
<proteinExistence type="predicted"/>
<dbReference type="GO" id="GO:0032259">
    <property type="term" value="P:methylation"/>
    <property type="evidence" value="ECO:0007669"/>
    <property type="project" value="UniProtKB-KW"/>
</dbReference>
<reference evidence="3 4" key="1">
    <citation type="journal article" date="2015" name="Genome Announc.">
        <title>Genome Sequence of 'Candidatus Thioglobus singularis' Strain PS1, a Mixotroph from the SUP05 Clade of Marine Gammaproteobacteria.</title>
        <authorList>
            <person name="Marshall K.T."/>
            <person name="Morris R.M."/>
        </authorList>
    </citation>
    <scope>NUCLEOTIDE SEQUENCE [LARGE SCALE GENOMIC DNA]</scope>
    <source>
        <strain evidence="3 4">PS1</strain>
    </source>
</reference>
<dbReference type="KEGG" id="tsn:W908_03525"/>
<gene>
    <name evidence="3" type="ORF">W908_03525</name>
</gene>
<dbReference type="Pfam" id="PF02636">
    <property type="entry name" value="Methyltransf_28"/>
    <property type="match status" value="1"/>
</dbReference>
<keyword evidence="1" id="KW-0489">Methyltransferase</keyword>
<keyword evidence="4" id="KW-1185">Reference proteome</keyword>
<sequence>MSLEDIISKTIKDNNNPIGFDVFMNLALYHHQFGYYRSNKTIFGHKGDFITAPETSDLFGFCLARQCKQVLNNGNILEFGAGSGILAAQILFELGRQNSLPEKYFIIELSAQLKKTQQKTLKKALPEIYNRVEWLTELPSNFKGVVVANEVLDAFPVKRITLSNNQFYELGVDYIDNCFQWKRFEQPYLKSETTYGGNLPEGYTTEVSLQSDGWIKSLYDLMSEGVVLLIDYGMSQSEYLHPQRTDGTLKCFYRHKSNNNPFIQIGDQDITASVNFTDIYKSSIDSGFKVGGYSTQSMFLISMGIESFLANEENEENKIKLAQEIKQLVMPGAMGEVFKVMALTKKQSVKLDGFKEQNLTERL</sequence>
<dbReference type="InterPro" id="IPR038375">
    <property type="entry name" value="NDUFAF7_sf"/>
</dbReference>
<dbReference type="PANTHER" id="PTHR12049">
    <property type="entry name" value="PROTEIN ARGININE METHYLTRANSFERASE NDUFAF7, MITOCHONDRIAL"/>
    <property type="match status" value="1"/>
</dbReference>
<dbReference type="EMBL" id="CP006911">
    <property type="protein sequence ID" value="ALE01723.1"/>
    <property type="molecule type" value="Genomic_DNA"/>
</dbReference>
<organism evidence="3 4">
    <name type="scientific">Candidatus Pseudothioglobus singularis PS1</name>
    <dbReference type="NCBI Taxonomy" id="1125411"/>
    <lineage>
        <taxon>Bacteria</taxon>
        <taxon>Pseudomonadati</taxon>
        <taxon>Pseudomonadota</taxon>
        <taxon>Gammaproteobacteria</taxon>
        <taxon>Candidatus Pseudothioglobaceae</taxon>
        <taxon>Candidatus Pseudothioglobus</taxon>
    </lineage>
</organism>
<keyword evidence="2" id="KW-0808">Transferase</keyword>